<organism evidence="2 3">
    <name type="scientific">Thiorhodovibrio frisius</name>
    <dbReference type="NCBI Taxonomy" id="631362"/>
    <lineage>
        <taxon>Bacteria</taxon>
        <taxon>Pseudomonadati</taxon>
        <taxon>Pseudomonadota</taxon>
        <taxon>Gammaproteobacteria</taxon>
        <taxon>Chromatiales</taxon>
        <taxon>Chromatiaceae</taxon>
        <taxon>Thiorhodovibrio</taxon>
    </lineage>
</organism>
<dbReference type="AlphaFoldDB" id="H8YVW5"/>
<dbReference type="RefSeq" id="WP_009146730.1">
    <property type="nucleotide sequence ID" value="NZ_CP121471.1"/>
</dbReference>
<feature type="compositionally biased region" description="Basic and acidic residues" evidence="1">
    <location>
        <begin position="1"/>
        <end position="10"/>
    </location>
</feature>
<dbReference type="STRING" id="631362.Thi970DRAFT_00261"/>
<sequence>MTQPLLERRTPTAQPPGAPIGHQGNILHFDRDWQYPAQTERHAFRQLARLGQVPDGITYIAYPWANLIDKVDTKAADADAHLHDFQAFRQQIGSDLSAGRLRDLLQGLRARMQASALPKRSESETRWLWQWDAHGASPAACRQCRNSTRS</sequence>
<evidence type="ECO:0000313" key="3">
    <source>
        <dbReference type="Proteomes" id="UP000002964"/>
    </source>
</evidence>
<name>H8YVW5_9GAMM</name>
<proteinExistence type="predicted"/>
<reference evidence="3" key="1">
    <citation type="submission" date="2011-06" db="EMBL/GenBank/DDBJ databases">
        <authorList>
            <consortium name="US DOE Joint Genome Institute (JGI-PGF)"/>
            <person name="Lucas S."/>
            <person name="Han J."/>
            <person name="Lapidus A."/>
            <person name="Cheng J.-F."/>
            <person name="Goodwin L."/>
            <person name="Pitluck S."/>
            <person name="Peters L."/>
            <person name="Land M.L."/>
            <person name="Hauser L."/>
            <person name="Vogl K."/>
            <person name="Liu Z."/>
            <person name="Overmann J."/>
            <person name="Frigaard N.-U."/>
            <person name="Bryant D.A."/>
            <person name="Woyke T.J."/>
        </authorList>
    </citation>
    <scope>NUCLEOTIDE SEQUENCE [LARGE SCALE GENOMIC DNA]</scope>
    <source>
        <strain evidence="3">970</strain>
    </source>
</reference>
<dbReference type="HOGENOM" id="CLU_1739678_0_0_6"/>
<reference evidence="2 3" key="2">
    <citation type="submission" date="2011-11" db="EMBL/GenBank/DDBJ databases">
        <authorList>
            <consortium name="US DOE Joint Genome Institute"/>
            <person name="Lucas S."/>
            <person name="Han J."/>
            <person name="Lapidus A."/>
            <person name="Cheng J.-F."/>
            <person name="Goodwin L."/>
            <person name="Pitluck S."/>
            <person name="Peters L."/>
            <person name="Ovchinnikova G."/>
            <person name="Zhang X."/>
            <person name="Detter J.C."/>
            <person name="Han C."/>
            <person name="Tapia R."/>
            <person name="Land M."/>
            <person name="Hauser L."/>
            <person name="Kyrpides N."/>
            <person name="Ivanova N."/>
            <person name="Pagani I."/>
            <person name="Vogl K."/>
            <person name="Liu Z."/>
            <person name="Overmann J."/>
            <person name="Frigaard N.-U."/>
            <person name="Bryant D."/>
            <person name="Woyke T."/>
        </authorList>
    </citation>
    <scope>NUCLEOTIDE SEQUENCE [LARGE SCALE GENOMIC DNA]</scope>
    <source>
        <strain evidence="2 3">970</strain>
    </source>
</reference>
<feature type="region of interest" description="Disordered" evidence="1">
    <location>
        <begin position="1"/>
        <end position="22"/>
    </location>
</feature>
<evidence type="ECO:0000313" key="2">
    <source>
        <dbReference type="EMBL" id="EIC23756.1"/>
    </source>
</evidence>
<dbReference type="Proteomes" id="UP000002964">
    <property type="component" value="Unassembled WGS sequence"/>
</dbReference>
<evidence type="ECO:0000256" key="1">
    <source>
        <dbReference type="SAM" id="MobiDB-lite"/>
    </source>
</evidence>
<keyword evidence="3" id="KW-1185">Reference proteome</keyword>
<protein>
    <submittedName>
        <fullName evidence="2">Uncharacterized protein</fullName>
    </submittedName>
</protein>
<accession>H8YVW5</accession>
<dbReference type="EMBL" id="JH603164">
    <property type="protein sequence ID" value="EIC23756.1"/>
    <property type="molecule type" value="Genomic_DNA"/>
</dbReference>
<gene>
    <name evidence="2" type="ORF">Thi970DRAFT_00261</name>
</gene>